<keyword evidence="4" id="KW-0804">Transcription</keyword>
<dbReference type="InterPro" id="IPR036388">
    <property type="entry name" value="WH-like_DNA-bd_sf"/>
</dbReference>
<dbReference type="OrthoDB" id="1097528at2"/>
<dbReference type="InterPro" id="IPR014327">
    <property type="entry name" value="RNA_pol_sigma70_bacteroid"/>
</dbReference>
<dbReference type="Proteomes" id="UP000260644">
    <property type="component" value="Unassembled WGS sequence"/>
</dbReference>
<feature type="domain" description="RNA polymerase sigma factor 70 region 4 type 2" evidence="6">
    <location>
        <begin position="124"/>
        <end position="172"/>
    </location>
</feature>
<dbReference type="InterPro" id="IPR007627">
    <property type="entry name" value="RNA_pol_sigma70_r2"/>
</dbReference>
<dbReference type="InterPro" id="IPR013249">
    <property type="entry name" value="RNA_pol_sigma70_r4_t2"/>
</dbReference>
<accession>A0A3E1YF20</accession>
<comment type="caution">
    <text evidence="7">The sequence shown here is derived from an EMBL/GenBank/DDBJ whole genome shotgun (WGS) entry which is preliminary data.</text>
</comment>
<evidence type="ECO:0000256" key="1">
    <source>
        <dbReference type="ARBA" id="ARBA00010641"/>
    </source>
</evidence>
<evidence type="ECO:0000256" key="3">
    <source>
        <dbReference type="ARBA" id="ARBA00023082"/>
    </source>
</evidence>
<dbReference type="Gene3D" id="1.10.1740.10">
    <property type="match status" value="1"/>
</dbReference>
<evidence type="ECO:0000256" key="4">
    <source>
        <dbReference type="ARBA" id="ARBA00023163"/>
    </source>
</evidence>
<dbReference type="SUPFAM" id="SSF88946">
    <property type="entry name" value="Sigma2 domain of RNA polymerase sigma factors"/>
    <property type="match status" value="1"/>
</dbReference>
<dbReference type="PANTHER" id="PTHR43133">
    <property type="entry name" value="RNA POLYMERASE ECF-TYPE SIGMA FACTO"/>
    <property type="match status" value="1"/>
</dbReference>
<dbReference type="GO" id="GO:0006352">
    <property type="term" value="P:DNA-templated transcription initiation"/>
    <property type="evidence" value="ECO:0007669"/>
    <property type="project" value="InterPro"/>
</dbReference>
<protein>
    <submittedName>
        <fullName evidence="7">RNA polymerase sigma-70 factor</fullName>
    </submittedName>
</protein>
<name>A0A3E1YF20_9BACT</name>
<dbReference type="InterPro" id="IPR014284">
    <property type="entry name" value="RNA_pol_sigma-70_dom"/>
</dbReference>
<dbReference type="Pfam" id="PF08281">
    <property type="entry name" value="Sigma70_r4_2"/>
    <property type="match status" value="1"/>
</dbReference>
<organism evidence="7 8">
    <name type="scientific">Chitinophaga silvatica</name>
    <dbReference type="NCBI Taxonomy" id="2282649"/>
    <lineage>
        <taxon>Bacteria</taxon>
        <taxon>Pseudomonadati</taxon>
        <taxon>Bacteroidota</taxon>
        <taxon>Chitinophagia</taxon>
        <taxon>Chitinophagales</taxon>
        <taxon>Chitinophagaceae</taxon>
        <taxon>Chitinophaga</taxon>
    </lineage>
</organism>
<evidence type="ECO:0000259" key="5">
    <source>
        <dbReference type="Pfam" id="PF04542"/>
    </source>
</evidence>
<dbReference type="AlphaFoldDB" id="A0A3E1YF20"/>
<dbReference type="InterPro" id="IPR013325">
    <property type="entry name" value="RNA_pol_sigma_r2"/>
</dbReference>
<feature type="domain" description="RNA polymerase sigma-70 region 2" evidence="5">
    <location>
        <begin position="28"/>
        <end position="94"/>
    </location>
</feature>
<keyword evidence="3" id="KW-0731">Sigma factor</keyword>
<dbReference type="GO" id="GO:0003677">
    <property type="term" value="F:DNA binding"/>
    <property type="evidence" value="ECO:0007669"/>
    <property type="project" value="InterPro"/>
</dbReference>
<dbReference type="EMBL" id="QPMM01000002">
    <property type="protein sequence ID" value="RFS25132.1"/>
    <property type="molecule type" value="Genomic_DNA"/>
</dbReference>
<comment type="similarity">
    <text evidence="1">Belongs to the sigma-70 factor family. ECF subfamily.</text>
</comment>
<reference evidence="7 8" key="1">
    <citation type="submission" date="2018-07" db="EMBL/GenBank/DDBJ databases">
        <title>Chitinophaga K2CV101002-2 sp. nov., isolated from a monsoon evergreen broad-leaved forest soil.</title>
        <authorList>
            <person name="Lv Y."/>
        </authorList>
    </citation>
    <scope>NUCLEOTIDE SEQUENCE [LARGE SCALE GENOMIC DNA]</scope>
    <source>
        <strain evidence="7 8">GDMCC 1.1288</strain>
    </source>
</reference>
<evidence type="ECO:0000256" key="2">
    <source>
        <dbReference type="ARBA" id="ARBA00023015"/>
    </source>
</evidence>
<dbReference type="GO" id="GO:0016987">
    <property type="term" value="F:sigma factor activity"/>
    <property type="evidence" value="ECO:0007669"/>
    <property type="project" value="UniProtKB-KW"/>
</dbReference>
<dbReference type="Pfam" id="PF04542">
    <property type="entry name" value="Sigma70_r2"/>
    <property type="match status" value="1"/>
</dbReference>
<dbReference type="SUPFAM" id="SSF88659">
    <property type="entry name" value="Sigma3 and sigma4 domains of RNA polymerase sigma factors"/>
    <property type="match status" value="1"/>
</dbReference>
<keyword evidence="8" id="KW-1185">Reference proteome</keyword>
<proteinExistence type="inferred from homology"/>
<gene>
    <name evidence="7" type="ORF">DVR12_05900</name>
</gene>
<evidence type="ECO:0000313" key="8">
    <source>
        <dbReference type="Proteomes" id="UP000260644"/>
    </source>
</evidence>
<evidence type="ECO:0000259" key="6">
    <source>
        <dbReference type="Pfam" id="PF08281"/>
    </source>
</evidence>
<dbReference type="RefSeq" id="WP_116974593.1">
    <property type="nucleotide sequence ID" value="NZ_QPMM01000002.1"/>
</dbReference>
<dbReference type="PANTHER" id="PTHR43133:SF46">
    <property type="entry name" value="RNA POLYMERASE SIGMA-70 FACTOR ECF SUBFAMILY"/>
    <property type="match status" value="1"/>
</dbReference>
<sequence length="197" mass="22824">MGRLNELTDEQLSILLQTGDEAAFTTIYNRYWSKLLAMAYHYTKDKAAAEEVLQEVFMQLWDRREILDIQNIGAYLATAVKFSIFNQLLKNKRRKSLAAANYIQPSVQFDEELIEARFLDEYIKGVVSKLPEKCQLVFRYSREEALPVNEIASTLNISPKTVEAHLTKALKILRSSLRQFKTLLLILILIILYTFQV</sequence>
<dbReference type="InterPro" id="IPR039425">
    <property type="entry name" value="RNA_pol_sigma-70-like"/>
</dbReference>
<dbReference type="NCBIfam" id="TIGR02937">
    <property type="entry name" value="sigma70-ECF"/>
    <property type="match status" value="1"/>
</dbReference>
<evidence type="ECO:0000313" key="7">
    <source>
        <dbReference type="EMBL" id="RFS25132.1"/>
    </source>
</evidence>
<dbReference type="NCBIfam" id="TIGR02985">
    <property type="entry name" value="Sig70_bacteroi1"/>
    <property type="match status" value="1"/>
</dbReference>
<dbReference type="InterPro" id="IPR013324">
    <property type="entry name" value="RNA_pol_sigma_r3/r4-like"/>
</dbReference>
<keyword evidence="2" id="KW-0805">Transcription regulation</keyword>
<dbReference type="Gene3D" id="1.10.10.10">
    <property type="entry name" value="Winged helix-like DNA-binding domain superfamily/Winged helix DNA-binding domain"/>
    <property type="match status" value="1"/>
</dbReference>